<dbReference type="Pfam" id="PF03645">
    <property type="entry name" value="Tctex-1"/>
    <property type="match status" value="1"/>
</dbReference>
<dbReference type="GO" id="GO:0005737">
    <property type="term" value="C:cytoplasm"/>
    <property type="evidence" value="ECO:0007669"/>
    <property type="project" value="TreeGrafter"/>
</dbReference>
<dbReference type="GO" id="GO:0045505">
    <property type="term" value="F:dynein intermediate chain binding"/>
    <property type="evidence" value="ECO:0007669"/>
    <property type="project" value="TreeGrafter"/>
</dbReference>
<accession>A0AAD9GZ95</accession>
<dbReference type="CDD" id="cd21455">
    <property type="entry name" value="DLC-like_DYNLT1_DYNLT3"/>
    <property type="match status" value="1"/>
</dbReference>
<dbReference type="PANTHER" id="PTHR21255">
    <property type="entry name" value="T-COMPLEX-ASSOCIATED-TESTIS-EXPRESSED 1/ DYNEIN LIGHT CHAIN"/>
    <property type="match status" value="1"/>
</dbReference>
<dbReference type="InterPro" id="IPR038586">
    <property type="entry name" value="Tctex-1-like_sf"/>
</dbReference>
<gene>
    <name evidence="1" type="ORF">P3T76_001080</name>
</gene>
<dbReference type="AlphaFoldDB" id="A0AAD9GZ95"/>
<evidence type="ECO:0000313" key="1">
    <source>
        <dbReference type="EMBL" id="KAK1947070.1"/>
    </source>
</evidence>
<comment type="caution">
    <text evidence="1">The sequence shown here is derived from an EMBL/GenBank/DDBJ whole genome shotgun (WGS) entry which is preliminary data.</text>
</comment>
<dbReference type="InterPro" id="IPR005334">
    <property type="entry name" value="Tctex-1-like"/>
</dbReference>
<keyword evidence="2" id="KW-1185">Reference proteome</keyword>
<dbReference type="GO" id="GO:0007018">
    <property type="term" value="P:microtubule-based movement"/>
    <property type="evidence" value="ECO:0007669"/>
    <property type="project" value="TreeGrafter"/>
</dbReference>
<dbReference type="EMBL" id="JASMQC010000002">
    <property type="protein sequence ID" value="KAK1947070.1"/>
    <property type="molecule type" value="Genomic_DNA"/>
</dbReference>
<dbReference type="GO" id="GO:0005868">
    <property type="term" value="C:cytoplasmic dynein complex"/>
    <property type="evidence" value="ECO:0007669"/>
    <property type="project" value="TreeGrafter"/>
</dbReference>
<dbReference type="PANTHER" id="PTHR21255:SF4">
    <property type="entry name" value="DYNEIN LIGHT CHAIN TCTEX-TYPE"/>
    <property type="match status" value="1"/>
</dbReference>
<sequence length="154" mass="16886">MAMPADACYDFPLLKDKVNTIVQDAVLSVLEGNVYDNVKANDWVTMVTNACIEDLKSLSPVRSCSIVLKYCIDNLLFIGRTSSTLSLVLSDRKKVEDLKSTGWGYILSIAYSEASNALDVFSGAYWDEKSDGSCTVSWENATITAVLYVYGLAI</sequence>
<reference evidence="1" key="1">
    <citation type="submission" date="2023-08" db="EMBL/GenBank/DDBJ databases">
        <title>Reference Genome Resource for the Citrus Pathogen Phytophthora citrophthora.</title>
        <authorList>
            <person name="Moller H."/>
            <person name="Coetzee B."/>
            <person name="Rose L.J."/>
            <person name="Van Niekerk J.M."/>
        </authorList>
    </citation>
    <scope>NUCLEOTIDE SEQUENCE</scope>
    <source>
        <strain evidence="1">STE-U-9442</strain>
    </source>
</reference>
<organism evidence="1 2">
    <name type="scientific">Phytophthora citrophthora</name>
    <dbReference type="NCBI Taxonomy" id="4793"/>
    <lineage>
        <taxon>Eukaryota</taxon>
        <taxon>Sar</taxon>
        <taxon>Stramenopiles</taxon>
        <taxon>Oomycota</taxon>
        <taxon>Peronosporomycetes</taxon>
        <taxon>Peronosporales</taxon>
        <taxon>Peronosporaceae</taxon>
        <taxon>Phytophthora</taxon>
    </lineage>
</organism>
<evidence type="ECO:0000313" key="2">
    <source>
        <dbReference type="Proteomes" id="UP001259832"/>
    </source>
</evidence>
<dbReference type="Proteomes" id="UP001259832">
    <property type="component" value="Unassembled WGS sequence"/>
</dbReference>
<proteinExistence type="predicted"/>
<protein>
    <submittedName>
        <fullName evidence="1">Dynein light chain Tctex-type 1</fullName>
    </submittedName>
</protein>
<name>A0AAD9GZ95_9STRA</name>
<dbReference type="Gene3D" id="3.30.1140.40">
    <property type="entry name" value="Tctex-1"/>
    <property type="match status" value="1"/>
</dbReference>